<protein>
    <recommendedName>
        <fullName evidence="4">HTH CENPB-type domain-containing protein</fullName>
    </recommendedName>
</protein>
<organism evidence="2 3">
    <name type="scientific">Popillia japonica</name>
    <name type="common">Japanese beetle</name>
    <dbReference type="NCBI Taxonomy" id="7064"/>
    <lineage>
        <taxon>Eukaryota</taxon>
        <taxon>Metazoa</taxon>
        <taxon>Ecdysozoa</taxon>
        <taxon>Arthropoda</taxon>
        <taxon>Hexapoda</taxon>
        <taxon>Insecta</taxon>
        <taxon>Pterygota</taxon>
        <taxon>Neoptera</taxon>
        <taxon>Endopterygota</taxon>
        <taxon>Coleoptera</taxon>
        <taxon>Polyphaga</taxon>
        <taxon>Scarabaeiformia</taxon>
        <taxon>Scarabaeidae</taxon>
        <taxon>Rutelinae</taxon>
        <taxon>Popillia</taxon>
    </lineage>
</organism>
<dbReference type="Proteomes" id="UP001458880">
    <property type="component" value="Unassembled WGS sequence"/>
</dbReference>
<dbReference type="AlphaFoldDB" id="A0AAW1KNP9"/>
<feature type="region of interest" description="Disordered" evidence="1">
    <location>
        <begin position="145"/>
        <end position="184"/>
    </location>
</feature>
<evidence type="ECO:0000313" key="3">
    <source>
        <dbReference type="Proteomes" id="UP001458880"/>
    </source>
</evidence>
<sequence>MRTYKRKLKEGILPLREARDIPNSTLSRFIKKKHLKSYGGQSASSAKEESSLVEVLVLVAEWGFPLEKFDIRKMVKSYLERPGMRHKIFKSNLPGKDWADSFLKRYTDRLTVRLPENIKRARAETNNKVINEYFDNLTGKSIGVDDFNKDDSQNRNVTLEENEPQEKHVENDQDENETSGKLRT</sequence>
<keyword evidence="3" id="KW-1185">Reference proteome</keyword>
<reference evidence="2 3" key="1">
    <citation type="journal article" date="2024" name="BMC Genomics">
        <title>De novo assembly and annotation of Popillia japonica's genome with initial clues to its potential as an invasive pest.</title>
        <authorList>
            <person name="Cucini C."/>
            <person name="Boschi S."/>
            <person name="Funari R."/>
            <person name="Cardaioli E."/>
            <person name="Iannotti N."/>
            <person name="Marturano G."/>
            <person name="Paoli F."/>
            <person name="Bruttini M."/>
            <person name="Carapelli A."/>
            <person name="Frati F."/>
            <person name="Nardi F."/>
        </authorList>
    </citation>
    <scope>NUCLEOTIDE SEQUENCE [LARGE SCALE GENOMIC DNA]</scope>
    <source>
        <strain evidence="2">DMR45628</strain>
    </source>
</reference>
<evidence type="ECO:0008006" key="4">
    <source>
        <dbReference type="Google" id="ProtNLM"/>
    </source>
</evidence>
<evidence type="ECO:0000313" key="2">
    <source>
        <dbReference type="EMBL" id="KAK9721741.1"/>
    </source>
</evidence>
<comment type="caution">
    <text evidence="2">The sequence shown here is derived from an EMBL/GenBank/DDBJ whole genome shotgun (WGS) entry which is preliminary data.</text>
</comment>
<gene>
    <name evidence="2" type="ORF">QE152_g20746</name>
</gene>
<proteinExistence type="predicted"/>
<dbReference type="EMBL" id="JASPKY010000195">
    <property type="protein sequence ID" value="KAK9721741.1"/>
    <property type="molecule type" value="Genomic_DNA"/>
</dbReference>
<evidence type="ECO:0000256" key="1">
    <source>
        <dbReference type="SAM" id="MobiDB-lite"/>
    </source>
</evidence>
<accession>A0AAW1KNP9</accession>
<name>A0AAW1KNP9_POPJA</name>